<dbReference type="RefSeq" id="WP_006065176.1">
    <property type="nucleotide sequence ID" value="NZ_CP031305.1"/>
</dbReference>
<dbReference type="Proteomes" id="UP000296822">
    <property type="component" value="Chromosome"/>
</dbReference>
<evidence type="ECO:0000259" key="3">
    <source>
        <dbReference type="PROSITE" id="PS51202"/>
    </source>
</evidence>
<accession>A0A4D6HKW5</accession>
<organism evidence="4 5">
    <name type="scientific">Natronorubrum bangense</name>
    <dbReference type="NCBI Taxonomy" id="61858"/>
    <lineage>
        <taxon>Archaea</taxon>
        <taxon>Methanobacteriati</taxon>
        <taxon>Methanobacteriota</taxon>
        <taxon>Stenosarchaea group</taxon>
        <taxon>Halobacteria</taxon>
        <taxon>Halobacteriales</taxon>
        <taxon>Natrialbaceae</taxon>
        <taxon>Natronorubrum</taxon>
    </lineage>
</organism>
<keyword evidence="2" id="KW-0472">Membrane</keyword>
<dbReference type="InterPro" id="IPR058480">
    <property type="entry name" value="DUF8167_N"/>
</dbReference>
<feature type="domain" description="RCK C-terminal" evidence="3">
    <location>
        <begin position="316"/>
        <end position="396"/>
    </location>
</feature>
<reference evidence="4 5" key="1">
    <citation type="journal article" date="2019" name="Nat. Commun.">
        <title>A new type of DNA phosphorothioation-based antiviral system in archaea.</title>
        <authorList>
            <person name="Xiong L."/>
            <person name="Liu S."/>
            <person name="Chen S."/>
            <person name="Xiao Y."/>
            <person name="Zhu B."/>
            <person name="Gao Y."/>
            <person name="Zhang Y."/>
            <person name="Chen B."/>
            <person name="Luo J."/>
            <person name="Deng Z."/>
            <person name="Chen X."/>
            <person name="Wang L."/>
            <person name="Chen S."/>
        </authorList>
    </citation>
    <scope>NUCLEOTIDE SEQUENCE [LARGE SCALE GENOMIC DNA]</scope>
    <source>
        <strain evidence="4 5">JCM 10635</strain>
    </source>
</reference>
<dbReference type="InterPro" id="IPR058603">
    <property type="entry name" value="DUF8167_2nd"/>
</dbReference>
<proteinExistence type="predicted"/>
<dbReference type="AlphaFoldDB" id="A0A4D6HKW5"/>
<keyword evidence="2" id="KW-0812">Transmembrane</keyword>
<gene>
    <name evidence="4" type="ORF">DV706_07865</name>
</gene>
<dbReference type="InterPro" id="IPR006037">
    <property type="entry name" value="RCK_C"/>
</dbReference>
<evidence type="ECO:0000256" key="2">
    <source>
        <dbReference type="SAM" id="Phobius"/>
    </source>
</evidence>
<keyword evidence="2" id="KW-1133">Transmembrane helix</keyword>
<dbReference type="GO" id="GO:0006813">
    <property type="term" value="P:potassium ion transport"/>
    <property type="evidence" value="ECO:0007669"/>
    <property type="project" value="InterPro"/>
</dbReference>
<dbReference type="SUPFAM" id="SSF116726">
    <property type="entry name" value="TrkA C-terminal domain-like"/>
    <property type="match status" value="1"/>
</dbReference>
<evidence type="ECO:0000256" key="1">
    <source>
        <dbReference type="SAM" id="MobiDB-lite"/>
    </source>
</evidence>
<dbReference type="EMBL" id="CP031305">
    <property type="protein sequence ID" value="QCC54410.1"/>
    <property type="molecule type" value="Genomic_DNA"/>
</dbReference>
<dbReference type="PROSITE" id="PS51202">
    <property type="entry name" value="RCK_C"/>
    <property type="match status" value="1"/>
</dbReference>
<dbReference type="Pfam" id="PF26502">
    <property type="entry name" value="DUF8167_2nd"/>
    <property type="match status" value="1"/>
</dbReference>
<feature type="transmembrane region" description="Helical" evidence="2">
    <location>
        <begin position="33"/>
        <end position="54"/>
    </location>
</feature>
<dbReference type="Pfam" id="PF26503">
    <property type="entry name" value="DUF8167_3rd"/>
    <property type="match status" value="1"/>
</dbReference>
<sequence length="406" mass="42110">MPLTIAAVGTETVLQTGVELGGSTRIEWTRTALLGLLSYGLLAGIGALVLAFGYRALTVRQLPTGPAVLLGLALPTGWLTSEAVRHGTVLADSPLIHYTTGSYLLGVLFAGTIVAAGGHRLGDHLACGTYGITRVDASGPVADLIRAAGLSAVVTLPESIDDAEGYPAVDEAVKRDLEGRLFRLPSQLSVPELESRVERRLETDFDVGYVDAVVADDGNVGALSVGGRRTGISPTLGPAQVAVAISGDPSPRASTGDPVEIWTDSDASSRLVATGMLRACVGSVTTIAVDADDADAFEPGEQYRLTTRPEAGSDAHALISAIQNGDETVTATRIEADSPLENEFVGWIPGTVLVIERDGDVLSLPADNEPIEAGDTLYVFGTPETLTAGLESPSGVEISDSPETRE</sequence>
<feature type="transmembrane region" description="Helical" evidence="2">
    <location>
        <begin position="95"/>
        <end position="116"/>
    </location>
</feature>
<dbReference type="Pfam" id="PF26501">
    <property type="entry name" value="DUF8167"/>
    <property type="match status" value="1"/>
</dbReference>
<dbReference type="InterPro" id="IPR036721">
    <property type="entry name" value="RCK_C_sf"/>
</dbReference>
<feature type="region of interest" description="Disordered" evidence="1">
    <location>
        <begin position="385"/>
        <end position="406"/>
    </location>
</feature>
<dbReference type="InterPro" id="IPR058604">
    <property type="entry name" value="DUF8167_3rd"/>
</dbReference>
<dbReference type="KEGG" id="nbg:DV706_07865"/>
<evidence type="ECO:0000313" key="5">
    <source>
        <dbReference type="Proteomes" id="UP000296822"/>
    </source>
</evidence>
<dbReference type="Gene3D" id="3.30.70.1450">
    <property type="entry name" value="Regulator of K+ conductance, C-terminal domain"/>
    <property type="match status" value="1"/>
</dbReference>
<dbReference type="GO" id="GO:0008324">
    <property type="term" value="F:monoatomic cation transmembrane transporter activity"/>
    <property type="evidence" value="ECO:0007669"/>
    <property type="project" value="InterPro"/>
</dbReference>
<name>A0A4D6HKW5_9EURY</name>
<evidence type="ECO:0000313" key="4">
    <source>
        <dbReference type="EMBL" id="QCC54410.1"/>
    </source>
</evidence>
<dbReference type="GeneID" id="39851164"/>
<protein>
    <recommendedName>
        <fullName evidence="3">RCK C-terminal domain-containing protein</fullName>
    </recommendedName>
</protein>